<evidence type="ECO:0000313" key="8">
    <source>
        <dbReference type="EMBL" id="GME71840.1"/>
    </source>
</evidence>
<dbReference type="GO" id="GO:0008478">
    <property type="term" value="F:pyridoxal kinase activity"/>
    <property type="evidence" value="ECO:0007669"/>
    <property type="project" value="UniProtKB-EC"/>
</dbReference>
<comment type="similarity">
    <text evidence="1">Belongs to the pyridoxine kinase family.</text>
</comment>
<evidence type="ECO:0000256" key="5">
    <source>
        <dbReference type="ARBA" id="ARBA00022777"/>
    </source>
</evidence>
<dbReference type="SUPFAM" id="SSF53613">
    <property type="entry name" value="Ribokinase-like"/>
    <property type="match status" value="1"/>
</dbReference>
<dbReference type="GO" id="GO:0005829">
    <property type="term" value="C:cytosol"/>
    <property type="evidence" value="ECO:0007669"/>
    <property type="project" value="TreeGrafter"/>
</dbReference>
<evidence type="ECO:0000313" key="9">
    <source>
        <dbReference type="Proteomes" id="UP001165063"/>
    </source>
</evidence>
<keyword evidence="4" id="KW-0547">Nucleotide-binding</keyword>
<dbReference type="GO" id="GO:0009443">
    <property type="term" value="P:pyridoxal 5'-phosphate salvage"/>
    <property type="evidence" value="ECO:0007669"/>
    <property type="project" value="InterPro"/>
</dbReference>
<dbReference type="AlphaFoldDB" id="A0A9W6SZV8"/>
<dbReference type="OrthoDB" id="2104723at2759"/>
<keyword evidence="3" id="KW-0808">Transferase</keyword>
<name>A0A9W6SZV8_AMBMO</name>
<keyword evidence="5" id="KW-0418">Kinase</keyword>
<gene>
    <name evidence="8" type="ORF">Amon01_000932500</name>
</gene>
<dbReference type="InterPro" id="IPR013749">
    <property type="entry name" value="PM/HMP-P_kinase-1"/>
</dbReference>
<evidence type="ECO:0000256" key="4">
    <source>
        <dbReference type="ARBA" id="ARBA00022741"/>
    </source>
</evidence>
<dbReference type="Proteomes" id="UP001165063">
    <property type="component" value="Unassembled WGS sequence"/>
</dbReference>
<evidence type="ECO:0000259" key="7">
    <source>
        <dbReference type="Pfam" id="PF08543"/>
    </source>
</evidence>
<dbReference type="GO" id="GO:0005524">
    <property type="term" value="F:ATP binding"/>
    <property type="evidence" value="ECO:0007669"/>
    <property type="project" value="UniProtKB-KW"/>
</dbReference>
<keyword evidence="9" id="KW-1185">Reference proteome</keyword>
<dbReference type="InterPro" id="IPR029056">
    <property type="entry name" value="Ribokinase-like"/>
</dbReference>
<dbReference type="EC" id="2.7.1.35" evidence="2"/>
<feature type="domain" description="Pyridoxamine kinase/Phosphomethylpyrimidine kinase" evidence="7">
    <location>
        <begin position="14"/>
        <end position="129"/>
    </location>
</feature>
<dbReference type="Pfam" id="PF08543">
    <property type="entry name" value="Phos_pyr_kin"/>
    <property type="match status" value="1"/>
</dbReference>
<evidence type="ECO:0000256" key="1">
    <source>
        <dbReference type="ARBA" id="ARBA00008805"/>
    </source>
</evidence>
<organism evidence="8 9">
    <name type="scientific">Ambrosiozyma monospora</name>
    <name type="common">Yeast</name>
    <name type="synonym">Endomycopsis monosporus</name>
    <dbReference type="NCBI Taxonomy" id="43982"/>
    <lineage>
        <taxon>Eukaryota</taxon>
        <taxon>Fungi</taxon>
        <taxon>Dikarya</taxon>
        <taxon>Ascomycota</taxon>
        <taxon>Saccharomycotina</taxon>
        <taxon>Pichiomycetes</taxon>
        <taxon>Pichiales</taxon>
        <taxon>Pichiaceae</taxon>
        <taxon>Ambrosiozyma</taxon>
    </lineage>
</organism>
<comment type="caution">
    <text evidence="8">The sequence shown here is derived from an EMBL/GenBank/DDBJ whole genome shotgun (WGS) entry which is preliminary data.</text>
</comment>
<evidence type="ECO:0000256" key="3">
    <source>
        <dbReference type="ARBA" id="ARBA00022679"/>
    </source>
</evidence>
<dbReference type="Gene3D" id="3.40.1190.20">
    <property type="match status" value="1"/>
</dbReference>
<evidence type="ECO:0000256" key="6">
    <source>
        <dbReference type="ARBA" id="ARBA00022840"/>
    </source>
</evidence>
<proteinExistence type="inferred from homology"/>
<dbReference type="CDD" id="cd01173">
    <property type="entry name" value="pyridoxal_pyridoxamine_kinase"/>
    <property type="match status" value="1"/>
</dbReference>
<accession>A0A9W6SZV8</accession>
<protein>
    <recommendedName>
        <fullName evidence="2">pyridoxal kinase</fullName>
        <ecNumber evidence="2">2.7.1.35</ecNumber>
    </recommendedName>
</protein>
<dbReference type="PANTHER" id="PTHR10534:SF2">
    <property type="entry name" value="PYRIDOXAL KINASE"/>
    <property type="match status" value="1"/>
</dbReference>
<evidence type="ECO:0000256" key="2">
    <source>
        <dbReference type="ARBA" id="ARBA00012104"/>
    </source>
</evidence>
<reference evidence="8" key="1">
    <citation type="submission" date="2023-04" db="EMBL/GenBank/DDBJ databases">
        <title>Ambrosiozyma monospora NBRC 1965.</title>
        <authorList>
            <person name="Ichikawa N."/>
            <person name="Sato H."/>
            <person name="Tonouchi N."/>
        </authorList>
    </citation>
    <scope>NUCLEOTIDE SEQUENCE</scope>
    <source>
        <strain evidence="8">NBRC 1965</strain>
    </source>
</reference>
<sequence length="256" mass="29234">MIKDIYTGLKDIGMHYDAILTGYIHGHESLKATGEICIDVKRKNPNTLWVLDPVMGDEGQLYVSKSVIPVYREILKSGKVDVITPNQFELELLCDQEIYDKKSLHSAFRRVHKECNVKHIVVSSLNLTAEELGFQSDNEDSIYCCISSVDLPYPVIFEVQKLNSYFTGVGDLFSALLLDRMFKTKGDIISSTNQVLSVMSKVLFVTRHFAYTNNVGKCVQGRMGDPTTMKECELRIVECREFYSDRDEYFNPIMIR</sequence>
<dbReference type="PANTHER" id="PTHR10534">
    <property type="entry name" value="PYRIDOXAL KINASE"/>
    <property type="match status" value="1"/>
</dbReference>
<keyword evidence="6" id="KW-0067">ATP-binding</keyword>
<dbReference type="EMBL" id="BSXU01010350">
    <property type="protein sequence ID" value="GME71840.1"/>
    <property type="molecule type" value="Genomic_DNA"/>
</dbReference>
<dbReference type="InterPro" id="IPR004625">
    <property type="entry name" value="PyrdxlKinase"/>
</dbReference>